<dbReference type="KEGG" id="pyg:AWM70_02630"/>
<feature type="domain" description="Diacylglycerol glucosyltransferase N-terminal" evidence="6">
    <location>
        <begin position="17"/>
        <end position="181"/>
    </location>
</feature>
<gene>
    <name evidence="7" type="ORF">AWM70_02630</name>
</gene>
<evidence type="ECO:0000256" key="4">
    <source>
        <dbReference type="ARBA" id="ARBA00022679"/>
    </source>
</evidence>
<dbReference type="AlphaFoldDB" id="A0A1B1MWT3"/>
<evidence type="ECO:0000259" key="5">
    <source>
        <dbReference type="Pfam" id="PF04101"/>
    </source>
</evidence>
<dbReference type="Pfam" id="PF04101">
    <property type="entry name" value="Glyco_tran_28_C"/>
    <property type="match status" value="1"/>
</dbReference>
<dbReference type="STRING" id="1462996.AWM70_02630"/>
<evidence type="ECO:0000256" key="1">
    <source>
        <dbReference type="ARBA" id="ARBA00004370"/>
    </source>
</evidence>
<dbReference type="Gene3D" id="3.40.50.2000">
    <property type="entry name" value="Glycogen Phosphorylase B"/>
    <property type="match status" value="2"/>
</dbReference>
<organism evidence="7 8">
    <name type="scientific">Paenibacillus yonginensis</name>
    <dbReference type="NCBI Taxonomy" id="1462996"/>
    <lineage>
        <taxon>Bacteria</taxon>
        <taxon>Bacillati</taxon>
        <taxon>Bacillota</taxon>
        <taxon>Bacilli</taxon>
        <taxon>Bacillales</taxon>
        <taxon>Paenibacillaceae</taxon>
        <taxon>Paenibacillus</taxon>
    </lineage>
</organism>
<dbReference type="InterPro" id="IPR050519">
    <property type="entry name" value="Glycosyltransf_28_UgtP"/>
</dbReference>
<sequence length="386" mass="44085">MHKQRILLLSEGFGAGHTQAAYALSSNLRKIAPNVQTKVLELGSFLNPRMAPFIITAYKKTVSSQPRLVRLMYRSNYKKSLNKFTTLALHRIFYTHTSQLIKQLHPDVIVCTHPIPSAVISRIKRLGMEVPLCTVITDYDVHGAWVSREVNCYLVSTNQVREKLIERGVDDAKIRVTGIPVHPNFWERHSKEEIRASFGLHDLPTVLVMGGGWGFMKDETVNSLLASYRDQVQIIFCFGNNTKQLNKMQEDPRFQHPNIHLLGFTREVDKLMEFADLLVTKPGGMTCTEGLAKGIPMLFHQPLPGQEEENSEYFTSQGWGTPITSKDDITDWMDRLINHYDQVVEKRRQVLEQINSYHPTGSAHAIIEVLDQNQGRRDLFSYKKTP</sequence>
<accession>A0A1B1MWT3</accession>
<keyword evidence="4 7" id="KW-0808">Transferase</keyword>
<dbReference type="PANTHER" id="PTHR43025">
    <property type="entry name" value="MONOGALACTOSYLDIACYLGLYCEROL SYNTHASE"/>
    <property type="match status" value="1"/>
</dbReference>
<dbReference type="InterPro" id="IPR007235">
    <property type="entry name" value="Glyco_trans_28_C"/>
</dbReference>
<dbReference type="PANTHER" id="PTHR43025:SF3">
    <property type="entry name" value="MONOGALACTOSYLDIACYLGLYCEROL SYNTHASE 1, CHLOROPLASTIC"/>
    <property type="match status" value="1"/>
</dbReference>
<dbReference type="RefSeq" id="WP_068694113.1">
    <property type="nucleotide sequence ID" value="NZ_CP014167.1"/>
</dbReference>
<dbReference type="GO" id="GO:0016758">
    <property type="term" value="F:hexosyltransferase activity"/>
    <property type="evidence" value="ECO:0007669"/>
    <property type="project" value="InterPro"/>
</dbReference>
<dbReference type="Pfam" id="PF06925">
    <property type="entry name" value="MGDG_synth"/>
    <property type="match status" value="1"/>
</dbReference>
<evidence type="ECO:0000313" key="8">
    <source>
        <dbReference type="Proteomes" id="UP000092573"/>
    </source>
</evidence>
<dbReference type="GO" id="GO:0016020">
    <property type="term" value="C:membrane"/>
    <property type="evidence" value="ECO:0007669"/>
    <property type="project" value="UniProtKB-SubCell"/>
</dbReference>
<dbReference type="OrthoDB" id="9815663at2"/>
<protein>
    <submittedName>
        <fullName evidence="7">UDP-N-acetylglucosamine--LPS N-acetylglucosamine transferase</fullName>
    </submittedName>
</protein>
<evidence type="ECO:0000259" key="6">
    <source>
        <dbReference type="Pfam" id="PF06925"/>
    </source>
</evidence>
<comment type="similarity">
    <text evidence="2">Belongs to the glycosyltransferase 28 family.</text>
</comment>
<feature type="domain" description="Glycosyl transferase family 28 C-terminal" evidence="5">
    <location>
        <begin position="205"/>
        <end position="348"/>
    </location>
</feature>
<dbReference type="InterPro" id="IPR009695">
    <property type="entry name" value="Diacylglyc_glucosyltr_N"/>
</dbReference>
<evidence type="ECO:0000313" key="7">
    <source>
        <dbReference type="EMBL" id="ANS73607.1"/>
    </source>
</evidence>
<dbReference type="SUPFAM" id="SSF53756">
    <property type="entry name" value="UDP-Glycosyltransferase/glycogen phosphorylase"/>
    <property type="match status" value="1"/>
</dbReference>
<evidence type="ECO:0000256" key="3">
    <source>
        <dbReference type="ARBA" id="ARBA00022676"/>
    </source>
</evidence>
<keyword evidence="3" id="KW-0328">Glycosyltransferase</keyword>
<dbReference type="EMBL" id="CP014167">
    <property type="protein sequence ID" value="ANS73607.1"/>
    <property type="molecule type" value="Genomic_DNA"/>
</dbReference>
<reference evidence="7 8" key="1">
    <citation type="submission" date="2016-01" db="EMBL/GenBank/DDBJ databases">
        <title>Complete Genome Sequence of Paenibacillus yonginensis DCY84, a novel Plant Growth-Promoting Bacteria with Elicitation of Induced Systemic Resistance.</title>
        <authorList>
            <person name="Kim Y.J."/>
            <person name="Yang D.C."/>
            <person name="Sukweenadhi J."/>
        </authorList>
    </citation>
    <scope>NUCLEOTIDE SEQUENCE [LARGE SCALE GENOMIC DNA]</scope>
    <source>
        <strain evidence="7 8">DCY84</strain>
    </source>
</reference>
<dbReference type="Proteomes" id="UP000092573">
    <property type="component" value="Chromosome"/>
</dbReference>
<comment type="subcellular location">
    <subcellularLocation>
        <location evidence="1">Membrane</location>
    </subcellularLocation>
</comment>
<keyword evidence="8" id="KW-1185">Reference proteome</keyword>
<evidence type="ECO:0000256" key="2">
    <source>
        <dbReference type="ARBA" id="ARBA00006962"/>
    </source>
</evidence>
<name>A0A1B1MWT3_9BACL</name>
<proteinExistence type="inferred from homology"/>
<dbReference type="GO" id="GO:0009247">
    <property type="term" value="P:glycolipid biosynthetic process"/>
    <property type="evidence" value="ECO:0007669"/>
    <property type="project" value="InterPro"/>
</dbReference>